<name>A0A401UT16_9CLOT</name>
<evidence type="ECO:0000313" key="2">
    <source>
        <dbReference type="Proteomes" id="UP000287872"/>
    </source>
</evidence>
<organism evidence="1 2">
    <name type="scientific">Clostridium tagluense</name>
    <dbReference type="NCBI Taxonomy" id="360422"/>
    <lineage>
        <taxon>Bacteria</taxon>
        <taxon>Bacillati</taxon>
        <taxon>Bacillota</taxon>
        <taxon>Clostridia</taxon>
        <taxon>Eubacteriales</taxon>
        <taxon>Clostridiaceae</taxon>
        <taxon>Clostridium</taxon>
    </lineage>
</organism>
<dbReference type="Proteomes" id="UP000287872">
    <property type="component" value="Unassembled WGS sequence"/>
</dbReference>
<accession>A0A401UT16</accession>
<protein>
    <submittedName>
        <fullName evidence="1">Uncharacterized protein</fullName>
    </submittedName>
</protein>
<reference evidence="1 2" key="1">
    <citation type="submission" date="2018-11" db="EMBL/GenBank/DDBJ databases">
        <title>Genome sequencing and assembly of Clostridium tagluense strain A121.</title>
        <authorList>
            <person name="Murakami T."/>
            <person name="Segawa T."/>
            <person name="Shcherbakova V.A."/>
            <person name="Mori H."/>
            <person name="Yoshimura Y."/>
        </authorList>
    </citation>
    <scope>NUCLEOTIDE SEQUENCE [LARGE SCALE GENOMIC DNA]</scope>
    <source>
        <strain evidence="1 2">A121</strain>
    </source>
</reference>
<dbReference type="RefSeq" id="WP_125005419.1">
    <property type="nucleotide sequence ID" value="NZ_BHYK01000037.1"/>
</dbReference>
<sequence>MEIEKLGNCATLGLSNSHALKICVSEDGDSVSYQYSHDKEVLEAEIEYLEDTDNITGYADSEDGLFQPSFTTNTGVIYFIGQFMRDNY</sequence>
<gene>
    <name evidence="1" type="ORF">Ctaglu_42210</name>
</gene>
<proteinExistence type="predicted"/>
<dbReference type="EMBL" id="BHYK01000037">
    <property type="protein sequence ID" value="GCD12598.1"/>
    <property type="molecule type" value="Genomic_DNA"/>
</dbReference>
<keyword evidence="2" id="KW-1185">Reference proteome</keyword>
<evidence type="ECO:0000313" key="1">
    <source>
        <dbReference type="EMBL" id="GCD12598.1"/>
    </source>
</evidence>
<dbReference type="AlphaFoldDB" id="A0A401UT16"/>
<comment type="caution">
    <text evidence="1">The sequence shown here is derived from an EMBL/GenBank/DDBJ whole genome shotgun (WGS) entry which is preliminary data.</text>
</comment>